<feature type="signal peptide" evidence="7">
    <location>
        <begin position="1"/>
        <end position="23"/>
    </location>
</feature>
<dbReference type="PROSITE" id="PS50076">
    <property type="entry name" value="DNAJ_2"/>
    <property type="match status" value="1"/>
</dbReference>
<keyword evidence="3 6" id="KW-1133">Transmembrane helix</keyword>
<dbReference type="PANTHER" id="PTHR44653:SF2">
    <property type="entry name" value="DNAJ HOMOLOG SUBFAMILY C MEMBER 1"/>
    <property type="match status" value="1"/>
</dbReference>
<organism evidence="9 10">
    <name type="scientific">Phycomyces blakesleeanus</name>
    <dbReference type="NCBI Taxonomy" id="4837"/>
    <lineage>
        <taxon>Eukaryota</taxon>
        <taxon>Fungi</taxon>
        <taxon>Fungi incertae sedis</taxon>
        <taxon>Mucoromycota</taxon>
        <taxon>Mucoromycotina</taxon>
        <taxon>Mucoromycetes</taxon>
        <taxon>Mucorales</taxon>
        <taxon>Phycomycetaceae</taxon>
        <taxon>Phycomyces</taxon>
    </lineage>
</organism>
<evidence type="ECO:0000313" key="9">
    <source>
        <dbReference type="EMBL" id="KAL0079749.1"/>
    </source>
</evidence>
<evidence type="ECO:0000256" key="3">
    <source>
        <dbReference type="ARBA" id="ARBA00022989"/>
    </source>
</evidence>
<evidence type="ECO:0000256" key="4">
    <source>
        <dbReference type="ARBA" id="ARBA00023136"/>
    </source>
</evidence>
<evidence type="ECO:0000256" key="2">
    <source>
        <dbReference type="ARBA" id="ARBA00022729"/>
    </source>
</evidence>
<dbReference type="Pfam" id="PF00226">
    <property type="entry name" value="DnaJ"/>
    <property type="match status" value="1"/>
</dbReference>
<dbReference type="InterPro" id="IPR036869">
    <property type="entry name" value="J_dom_sf"/>
</dbReference>
<dbReference type="Gene3D" id="1.10.287.110">
    <property type="entry name" value="DnaJ domain"/>
    <property type="match status" value="1"/>
</dbReference>
<feature type="domain" description="J" evidence="8">
    <location>
        <begin position="45"/>
        <end position="107"/>
    </location>
</feature>
<dbReference type="Proteomes" id="UP001448207">
    <property type="component" value="Unassembled WGS sequence"/>
</dbReference>
<evidence type="ECO:0000259" key="8">
    <source>
        <dbReference type="PROSITE" id="PS50076"/>
    </source>
</evidence>
<gene>
    <name evidence="9" type="ORF">J3Q64DRAFT_1761083</name>
</gene>
<dbReference type="InterPro" id="IPR052606">
    <property type="entry name" value="DnaJ_domain_protein"/>
</dbReference>
<dbReference type="InterPro" id="IPR001623">
    <property type="entry name" value="DnaJ_domain"/>
</dbReference>
<evidence type="ECO:0000256" key="6">
    <source>
        <dbReference type="SAM" id="Phobius"/>
    </source>
</evidence>
<evidence type="ECO:0000256" key="7">
    <source>
        <dbReference type="SAM" id="SignalP"/>
    </source>
</evidence>
<dbReference type="SUPFAM" id="SSF46565">
    <property type="entry name" value="Chaperone J-domain"/>
    <property type="match status" value="1"/>
</dbReference>
<feature type="transmembrane region" description="Helical" evidence="6">
    <location>
        <begin position="128"/>
        <end position="151"/>
    </location>
</feature>
<keyword evidence="2 7" id="KW-0732">Signal</keyword>
<evidence type="ECO:0000256" key="1">
    <source>
        <dbReference type="ARBA" id="ARBA00022692"/>
    </source>
</evidence>
<comment type="caution">
    <text evidence="9">The sequence shown here is derived from an EMBL/GenBank/DDBJ whole genome shotgun (WGS) entry which is preliminary data.</text>
</comment>
<dbReference type="PANTHER" id="PTHR44653">
    <property type="entry name" value="DNAJ HOMOLOG SUBFAMILY C MEMBER 1"/>
    <property type="match status" value="1"/>
</dbReference>
<evidence type="ECO:0000313" key="10">
    <source>
        <dbReference type="Proteomes" id="UP001448207"/>
    </source>
</evidence>
<name>A0ABR3ARA2_PHYBL</name>
<keyword evidence="4 6" id="KW-0472">Membrane</keyword>
<comment type="subcellular location">
    <subcellularLocation>
        <location evidence="5">Endomembrane system</location>
        <topology evidence="5">Single-pass membrane protein</topology>
    </subcellularLocation>
</comment>
<keyword evidence="1 6" id="KW-0812">Transmembrane</keyword>
<feature type="chain" id="PRO_5045319519" description="J domain-containing protein" evidence="7">
    <location>
        <begin position="24"/>
        <end position="262"/>
    </location>
</feature>
<dbReference type="EMBL" id="JBCLYO010000021">
    <property type="protein sequence ID" value="KAL0079749.1"/>
    <property type="molecule type" value="Genomic_DNA"/>
</dbReference>
<accession>A0ABR3ARA2</accession>
<protein>
    <recommendedName>
        <fullName evidence="8">J domain-containing protein</fullName>
    </recommendedName>
</protein>
<evidence type="ECO:0000256" key="5">
    <source>
        <dbReference type="ARBA" id="ARBA00037847"/>
    </source>
</evidence>
<proteinExistence type="predicted"/>
<keyword evidence="10" id="KW-1185">Reference proteome</keyword>
<sequence>MQRLSLAICVVIFLLLSRLPSWTKVDHAILNVLDEIKKIEGKYIDIYTWLEVPPTSSFSELNAILRRKTVEWHPSTNPRYTSTFKCLEKAAPLLRNPDSRERIDHFYIYGIPFWRGFKYHLNQCRKSFWVMSIVMIFITGMMEYMSVYLAYLKEAHILHQFIKSSQRLIDMSPQRVQFKNHKSYIDLGDRVLTCKIRSDRTIWVINEQGEEVLFGSDWVKRPSMIENIFWMRWSSKLQKTILSKTYSVKDKKKSGLHQQVKG</sequence>
<reference evidence="9 10" key="1">
    <citation type="submission" date="2024-04" db="EMBL/GenBank/DDBJ databases">
        <title>Symmetric and asymmetric DNA N6-adenine methylation regulates different biological responses in Mucorales.</title>
        <authorList>
            <consortium name="Lawrence Berkeley National Laboratory"/>
            <person name="Lax C."/>
            <person name="Mondo S.J."/>
            <person name="Osorio-Concepcion M."/>
            <person name="Muszewska A."/>
            <person name="Corrochano-Luque M."/>
            <person name="Gutierrez G."/>
            <person name="Riley R."/>
            <person name="Lipzen A."/>
            <person name="Guo J."/>
            <person name="Hundley H."/>
            <person name="Amirebrahimi M."/>
            <person name="Ng V."/>
            <person name="Lorenzo-Gutierrez D."/>
            <person name="Binder U."/>
            <person name="Yang J."/>
            <person name="Song Y."/>
            <person name="Canovas D."/>
            <person name="Navarro E."/>
            <person name="Freitag M."/>
            <person name="Gabaldon T."/>
            <person name="Grigoriev I.V."/>
            <person name="Corrochano L.M."/>
            <person name="Nicolas F.E."/>
            <person name="Garre V."/>
        </authorList>
    </citation>
    <scope>NUCLEOTIDE SEQUENCE [LARGE SCALE GENOMIC DNA]</scope>
    <source>
        <strain evidence="9 10">L51</strain>
    </source>
</reference>